<proteinExistence type="inferred from homology"/>
<evidence type="ECO:0000256" key="1">
    <source>
        <dbReference type="ARBA" id="ARBA00001974"/>
    </source>
</evidence>
<keyword evidence="8" id="KW-1185">Reference proteome</keyword>
<dbReference type="InterPro" id="IPR036188">
    <property type="entry name" value="FAD/NAD-bd_sf"/>
</dbReference>
<evidence type="ECO:0000313" key="8">
    <source>
        <dbReference type="Proteomes" id="UP000772434"/>
    </source>
</evidence>
<organism evidence="7 8">
    <name type="scientific">Rhodocollybia butyracea</name>
    <dbReference type="NCBI Taxonomy" id="206335"/>
    <lineage>
        <taxon>Eukaryota</taxon>
        <taxon>Fungi</taxon>
        <taxon>Dikarya</taxon>
        <taxon>Basidiomycota</taxon>
        <taxon>Agaricomycotina</taxon>
        <taxon>Agaricomycetes</taxon>
        <taxon>Agaricomycetidae</taxon>
        <taxon>Agaricales</taxon>
        <taxon>Marasmiineae</taxon>
        <taxon>Omphalotaceae</taxon>
        <taxon>Rhodocollybia</taxon>
    </lineage>
</organism>
<protein>
    <submittedName>
        <fullName evidence="7">FAD/NAD-P-binding domain-containing protein</fullName>
    </submittedName>
</protein>
<evidence type="ECO:0000256" key="5">
    <source>
        <dbReference type="ARBA" id="ARBA00022857"/>
    </source>
</evidence>
<dbReference type="InterPro" id="IPR050982">
    <property type="entry name" value="Auxin_biosynth/cation_transpt"/>
</dbReference>
<dbReference type="PANTHER" id="PTHR43539:SF68">
    <property type="entry name" value="FLAVIN-BINDING MONOOXYGENASE-LIKE PROTEIN (AFU_ORTHOLOGUE AFUA_4G09220)"/>
    <property type="match status" value="1"/>
</dbReference>
<dbReference type="PRINTS" id="PR00411">
    <property type="entry name" value="PNDRDTASEI"/>
</dbReference>
<dbReference type="Pfam" id="PF00743">
    <property type="entry name" value="FMO-like"/>
    <property type="match status" value="1"/>
</dbReference>
<keyword evidence="4" id="KW-0274">FAD</keyword>
<evidence type="ECO:0000313" key="7">
    <source>
        <dbReference type="EMBL" id="KAF9066696.1"/>
    </source>
</evidence>
<dbReference type="AlphaFoldDB" id="A0A9P5PJI8"/>
<dbReference type="GO" id="GO:0004499">
    <property type="term" value="F:N,N-dimethylaniline monooxygenase activity"/>
    <property type="evidence" value="ECO:0007669"/>
    <property type="project" value="InterPro"/>
</dbReference>
<name>A0A9P5PJI8_9AGAR</name>
<dbReference type="SUPFAM" id="SSF51905">
    <property type="entry name" value="FAD/NAD(P)-binding domain"/>
    <property type="match status" value="1"/>
</dbReference>
<reference evidence="7" key="1">
    <citation type="submission" date="2020-11" db="EMBL/GenBank/DDBJ databases">
        <authorList>
            <consortium name="DOE Joint Genome Institute"/>
            <person name="Ahrendt S."/>
            <person name="Riley R."/>
            <person name="Andreopoulos W."/>
            <person name="Labutti K."/>
            <person name="Pangilinan J."/>
            <person name="Ruiz-Duenas F.J."/>
            <person name="Barrasa J.M."/>
            <person name="Sanchez-Garcia M."/>
            <person name="Camarero S."/>
            <person name="Miyauchi S."/>
            <person name="Serrano A."/>
            <person name="Linde D."/>
            <person name="Babiker R."/>
            <person name="Drula E."/>
            <person name="Ayuso-Fernandez I."/>
            <person name="Pacheco R."/>
            <person name="Padilla G."/>
            <person name="Ferreira P."/>
            <person name="Barriuso J."/>
            <person name="Kellner H."/>
            <person name="Castanera R."/>
            <person name="Alfaro M."/>
            <person name="Ramirez L."/>
            <person name="Pisabarro A.G."/>
            <person name="Kuo A."/>
            <person name="Tritt A."/>
            <person name="Lipzen A."/>
            <person name="He G."/>
            <person name="Yan M."/>
            <person name="Ng V."/>
            <person name="Cullen D."/>
            <person name="Martin F."/>
            <person name="Rosso M.-N."/>
            <person name="Henrissat B."/>
            <person name="Hibbett D."/>
            <person name="Martinez A.T."/>
            <person name="Grigoriev I.V."/>
        </authorList>
    </citation>
    <scope>NUCLEOTIDE SEQUENCE</scope>
    <source>
        <strain evidence="7">AH 40177</strain>
    </source>
</reference>
<sequence>MVPEAVVTAWMARFSECLQRRDTQSITSLFFADGWLRDFLVFQWDLRTLHGHDKISTYLSTNPHKSWPSSFRVASDEYFKPSPGLMPETVTAGFTFLTPIANGRGFVSLAQSDTDKEWKASIVFLTLDSLKGHEEIDVAGNLYTGRLPTWSEARGMRWKTAETQPDVLIIGAGQNGLQIAARFRQMQISTLVVERNDRVGDNWRSRYPALMLHTPKEHHTWMYLLYQPFPANWPVWTPGDKLADWLEQYSVSQDLLVWTKSTVVPFPVYNQETRKWTVTVDKAGERVAVHPTHIIVATGTLGEPYMPTFKDQNLFKGQILHSATFPGGSDFSGKRCVVIGTGISGPDIALDLSIRGAHSVTIVQRSSTCVQPGNIVTDQFRAAWPSGIPVEVSDFRFFATPMRRLFEILSSQRKHGETWEQEKLFIEQLQKAGIKLDLGYNDAGALAVIYTRWGGYWVDVGSVDQIISGNIQVKSGVQIQKFSDTSVTFDDGSTLEADVVIFATGYQGMEENLKTLLGDHTISQTKLLPCGIIDEEGEIPAGYRPTGHPGLWFAPGTFPNSRLQSKYLGIQIQALKLGYMNA</sequence>
<dbReference type="InterPro" id="IPR020946">
    <property type="entry name" value="Flavin_mOase-like"/>
</dbReference>
<dbReference type="OrthoDB" id="74360at2759"/>
<dbReference type="GO" id="GO:0050660">
    <property type="term" value="F:flavin adenine dinucleotide binding"/>
    <property type="evidence" value="ECO:0007669"/>
    <property type="project" value="InterPro"/>
</dbReference>
<evidence type="ECO:0000256" key="4">
    <source>
        <dbReference type="ARBA" id="ARBA00022827"/>
    </source>
</evidence>
<comment type="cofactor">
    <cofactor evidence="1">
        <name>FAD</name>
        <dbReference type="ChEBI" id="CHEBI:57692"/>
    </cofactor>
</comment>
<dbReference type="Gene3D" id="3.50.50.60">
    <property type="entry name" value="FAD/NAD(P)-binding domain"/>
    <property type="match status" value="2"/>
</dbReference>
<evidence type="ECO:0000256" key="2">
    <source>
        <dbReference type="ARBA" id="ARBA00009183"/>
    </source>
</evidence>
<evidence type="ECO:0000256" key="6">
    <source>
        <dbReference type="ARBA" id="ARBA00023002"/>
    </source>
</evidence>
<dbReference type="Proteomes" id="UP000772434">
    <property type="component" value="Unassembled WGS sequence"/>
</dbReference>
<keyword evidence="3" id="KW-0285">Flavoprotein</keyword>
<gene>
    <name evidence="7" type="ORF">BDP27DRAFT_1423607</name>
</gene>
<evidence type="ECO:0000256" key="3">
    <source>
        <dbReference type="ARBA" id="ARBA00022630"/>
    </source>
</evidence>
<accession>A0A9P5PJI8</accession>
<comment type="caution">
    <text evidence="7">The sequence shown here is derived from an EMBL/GenBank/DDBJ whole genome shotgun (WGS) entry which is preliminary data.</text>
</comment>
<dbReference type="FunFam" id="3.50.50.60:FF:000023">
    <property type="entry name" value="Dimethylaniline monooxygenase [N-oxide-forming]"/>
    <property type="match status" value="1"/>
</dbReference>
<keyword evidence="5" id="KW-0521">NADP</keyword>
<keyword evidence="6" id="KW-0560">Oxidoreductase</keyword>
<comment type="similarity">
    <text evidence="2">Belongs to the FMO family.</text>
</comment>
<dbReference type="EMBL" id="JADNRY010000083">
    <property type="protein sequence ID" value="KAF9066696.1"/>
    <property type="molecule type" value="Genomic_DNA"/>
</dbReference>
<dbReference type="GO" id="GO:0050661">
    <property type="term" value="F:NADP binding"/>
    <property type="evidence" value="ECO:0007669"/>
    <property type="project" value="InterPro"/>
</dbReference>
<dbReference type="PANTHER" id="PTHR43539">
    <property type="entry name" value="FLAVIN-BINDING MONOOXYGENASE-LIKE PROTEIN (AFU_ORTHOLOGUE AFUA_4G09220)"/>
    <property type="match status" value="1"/>
</dbReference>